<evidence type="ECO:0000313" key="4">
    <source>
        <dbReference type="EMBL" id="RHN45714.1"/>
    </source>
</evidence>
<proteinExistence type="predicted"/>
<dbReference type="GO" id="GO:0003964">
    <property type="term" value="F:RNA-directed DNA polymerase activity"/>
    <property type="evidence" value="ECO:0007669"/>
    <property type="project" value="UniProtKB-KW"/>
</dbReference>
<dbReference type="EC" id="2.7.7.49" evidence="4"/>
<feature type="region of interest" description="Disordered" evidence="2">
    <location>
        <begin position="187"/>
        <end position="216"/>
    </location>
</feature>
<dbReference type="GO" id="GO:0008270">
    <property type="term" value="F:zinc ion binding"/>
    <property type="evidence" value="ECO:0007669"/>
    <property type="project" value="UniProtKB-KW"/>
</dbReference>
<dbReference type="InterPro" id="IPR001878">
    <property type="entry name" value="Znf_CCHC"/>
</dbReference>
<feature type="region of interest" description="Disordered" evidence="2">
    <location>
        <begin position="239"/>
        <end position="261"/>
    </location>
</feature>
<dbReference type="SMART" id="SM00343">
    <property type="entry name" value="ZnF_C2HC"/>
    <property type="match status" value="1"/>
</dbReference>
<dbReference type="PROSITE" id="PS50158">
    <property type="entry name" value="ZF_CCHC"/>
    <property type="match status" value="1"/>
</dbReference>
<protein>
    <submittedName>
        <fullName evidence="4">Putative RNA-directed DNA polymerase</fullName>
        <ecNumber evidence="4">2.7.7.49</ecNumber>
    </submittedName>
</protein>
<gene>
    <name evidence="4" type="ORF">MtrunA17_Chr7g0234351</name>
</gene>
<dbReference type="EMBL" id="PSQE01000007">
    <property type="protein sequence ID" value="RHN45714.1"/>
    <property type="molecule type" value="Genomic_DNA"/>
</dbReference>
<keyword evidence="4" id="KW-0548">Nucleotidyltransferase</keyword>
<feature type="compositionally biased region" description="Polar residues" evidence="2">
    <location>
        <begin position="250"/>
        <end position="261"/>
    </location>
</feature>
<organism evidence="4">
    <name type="scientific">Medicago truncatula</name>
    <name type="common">Barrel medic</name>
    <name type="synonym">Medicago tribuloides</name>
    <dbReference type="NCBI Taxonomy" id="3880"/>
    <lineage>
        <taxon>Eukaryota</taxon>
        <taxon>Viridiplantae</taxon>
        <taxon>Streptophyta</taxon>
        <taxon>Embryophyta</taxon>
        <taxon>Tracheophyta</taxon>
        <taxon>Spermatophyta</taxon>
        <taxon>Magnoliopsida</taxon>
        <taxon>eudicotyledons</taxon>
        <taxon>Gunneridae</taxon>
        <taxon>Pentapetalae</taxon>
        <taxon>rosids</taxon>
        <taxon>fabids</taxon>
        <taxon>Fabales</taxon>
        <taxon>Fabaceae</taxon>
        <taxon>Papilionoideae</taxon>
        <taxon>50 kb inversion clade</taxon>
        <taxon>NPAAA clade</taxon>
        <taxon>Hologalegina</taxon>
        <taxon>IRL clade</taxon>
        <taxon>Trifolieae</taxon>
        <taxon>Medicago</taxon>
    </lineage>
</organism>
<dbReference type="Pfam" id="PF00098">
    <property type="entry name" value="zf-CCHC"/>
    <property type="match status" value="1"/>
</dbReference>
<evidence type="ECO:0000256" key="1">
    <source>
        <dbReference type="PROSITE-ProRule" id="PRU00047"/>
    </source>
</evidence>
<dbReference type="GO" id="GO:0003676">
    <property type="term" value="F:nucleic acid binding"/>
    <property type="evidence" value="ECO:0007669"/>
    <property type="project" value="InterPro"/>
</dbReference>
<feature type="compositionally biased region" description="Basic residues" evidence="2">
    <location>
        <begin position="187"/>
        <end position="201"/>
    </location>
</feature>
<keyword evidence="1" id="KW-0863">Zinc-finger</keyword>
<dbReference type="Gramene" id="rna40101">
    <property type="protein sequence ID" value="RHN45714.1"/>
    <property type="gene ID" value="gene40101"/>
</dbReference>
<keyword evidence="1" id="KW-0862">Zinc</keyword>
<reference evidence="4" key="1">
    <citation type="journal article" date="2018" name="Nat. Plants">
        <title>Whole-genome landscape of Medicago truncatula symbiotic genes.</title>
        <authorList>
            <person name="Pecrix Y."/>
            <person name="Gamas P."/>
            <person name="Carrere S."/>
        </authorList>
    </citation>
    <scope>NUCLEOTIDE SEQUENCE</scope>
    <source>
        <tissue evidence="4">Leaves</tissue>
    </source>
</reference>
<dbReference type="InterPro" id="IPR036875">
    <property type="entry name" value="Znf_CCHC_sf"/>
</dbReference>
<dbReference type="SUPFAM" id="SSF57756">
    <property type="entry name" value="Retrovirus zinc finger-like domains"/>
    <property type="match status" value="1"/>
</dbReference>
<comment type="caution">
    <text evidence="4">The sequence shown here is derived from an EMBL/GenBank/DDBJ whole genome shotgun (WGS) entry which is preliminary data.</text>
</comment>
<dbReference type="AlphaFoldDB" id="A0A396H1Y1"/>
<name>A0A396H1Y1_MEDTR</name>
<sequence>MRIVLTHEKKLYVLDGPIPETPPAGASAALRNAHAKHLNDSVEVSCIMLASMTPELQKQHEGMTAFDMIEHLKTLYEEQARHERFDVSKALFSTKLSEGGPVGPHVLKMIGYSENLARLGFVLEQELVVDLVLQSLPESFNGFVQNFLMNDMDKTLPQLAAMLRTAEKNMKGKGKAAAILMVNNGKFKKHHKKPNKSKGNGKGKAVAKPSTKALKPTGGVAKDGKCFYCNNAGHWKRNCPKYLEDKKNGNVPTTSAGSEKE</sequence>
<dbReference type="Pfam" id="PF14223">
    <property type="entry name" value="Retrotran_gag_2"/>
    <property type="match status" value="1"/>
</dbReference>
<accession>A0A396H1Y1</accession>
<feature type="domain" description="CCHC-type" evidence="3">
    <location>
        <begin position="225"/>
        <end position="241"/>
    </location>
</feature>
<keyword evidence="1" id="KW-0479">Metal-binding</keyword>
<keyword evidence="4" id="KW-0808">Transferase</keyword>
<evidence type="ECO:0000256" key="2">
    <source>
        <dbReference type="SAM" id="MobiDB-lite"/>
    </source>
</evidence>
<dbReference type="Proteomes" id="UP000265566">
    <property type="component" value="Chromosome 7"/>
</dbReference>
<keyword evidence="4" id="KW-0695">RNA-directed DNA polymerase</keyword>
<dbReference type="Gene3D" id="4.10.60.10">
    <property type="entry name" value="Zinc finger, CCHC-type"/>
    <property type="match status" value="1"/>
</dbReference>
<evidence type="ECO:0000259" key="3">
    <source>
        <dbReference type="PROSITE" id="PS50158"/>
    </source>
</evidence>